<comment type="subcellular location">
    <subcellularLocation>
        <location evidence="2">Cell inner membrane</location>
    </subcellularLocation>
</comment>
<dbReference type="InterPro" id="IPR029787">
    <property type="entry name" value="Nucleotide_cyclase"/>
</dbReference>
<reference evidence="7" key="1">
    <citation type="submission" date="2017-12" db="EMBL/GenBank/DDBJ databases">
        <authorList>
            <person name="Yu X.-Y."/>
        </authorList>
    </citation>
    <scope>NUCLEOTIDE SEQUENCE [LARGE SCALE GENOMIC DNA]</scope>
    <source>
        <strain evidence="7">ZYSR67-Z</strain>
    </source>
</reference>
<dbReference type="CDD" id="cd01949">
    <property type="entry name" value="GGDEF"/>
    <property type="match status" value="1"/>
</dbReference>
<gene>
    <name evidence="6" type="ORF">CW360_13510</name>
</gene>
<feature type="signal peptide" evidence="4">
    <location>
        <begin position="1"/>
        <end position="21"/>
    </location>
</feature>
<evidence type="ECO:0000259" key="5">
    <source>
        <dbReference type="PROSITE" id="PS50887"/>
    </source>
</evidence>
<evidence type="ECO:0000256" key="3">
    <source>
        <dbReference type="SAM" id="Phobius"/>
    </source>
</evidence>
<dbReference type="GO" id="GO:0003824">
    <property type="term" value="F:catalytic activity"/>
    <property type="evidence" value="ECO:0007669"/>
    <property type="project" value="UniProtKB-ARBA"/>
</dbReference>
<sequence length="624" mass="69650">MPRLLYLLGLLWLSLNLPAQAHSLQRADSGKWLVEGIELLEDPSGQWQLADILQREQQKAFRPANGRSTAGMSRSAWWLRVPLQRSASAPNDWLLEVAAVSQLDIQLYRPSSMGWQRIQSGEISDFASGREIAYRHPVFHLPALGEQPIHVYLRLYDPAGNSFPLRLWQADDLQQHIQTENLLFGMIFGGLVALLLYNLILLLSLRDDAYFWYVLSTTCVLLVILGGTGYGFQYLWPNQPLSPWLDRVGAPALWGLCVCRFSQRLLQSRRYLPRLHRGLNLLLLGNLVILLANLAGWRALAATGLGVAALLGIPLMLCSAWQRWRQGYRPALFFLLGHGLIFTVACLMMLRSLGLLDPAWLNTFLFPASAATETVLFSFALAYRIQLLRQEKAAALELANQEKSARLQHLQNYTLNLQAAVDERTHALAAANQQLREREQALQHAAFHDPLTGLANRRLFLQHAAGSLAEAQRLGQSVALLLIDLDHFKPVNDRHGHSAGDWLLGALGQRLQQRLRGHDLLARLGGDEFAVLLRAAQDVREQALQVALRIQDALGEPYVYQQQTLHIGCSIGIALYPEHARHLEALYQAADDALYQAKADGRGAIVVCPHASPEPVNSDAAPVR</sequence>
<keyword evidence="3" id="KW-1133">Transmembrane helix</keyword>
<keyword evidence="3" id="KW-0472">Membrane</keyword>
<evidence type="ECO:0000256" key="4">
    <source>
        <dbReference type="SAM" id="SignalP"/>
    </source>
</evidence>
<dbReference type="InterPro" id="IPR011623">
    <property type="entry name" value="7TMR_DISM_rcpt_extracell_dom1"/>
</dbReference>
<dbReference type="PANTHER" id="PTHR46663:SF2">
    <property type="entry name" value="GGDEF DOMAIN-CONTAINING PROTEIN"/>
    <property type="match status" value="1"/>
</dbReference>
<feature type="transmembrane region" description="Helical" evidence="3">
    <location>
        <begin position="182"/>
        <end position="203"/>
    </location>
</feature>
<dbReference type="InterPro" id="IPR043128">
    <property type="entry name" value="Rev_trsase/Diguanyl_cyclase"/>
</dbReference>
<dbReference type="EMBL" id="PIYS01000027">
    <property type="protein sequence ID" value="PKF70314.1"/>
    <property type="molecule type" value="Genomic_DNA"/>
</dbReference>
<dbReference type="Pfam" id="PF07695">
    <property type="entry name" value="7TMR-DISM_7TM"/>
    <property type="match status" value="1"/>
</dbReference>
<dbReference type="SUPFAM" id="SSF55073">
    <property type="entry name" value="Nucleotide cyclase"/>
    <property type="match status" value="1"/>
</dbReference>
<protein>
    <recommendedName>
        <fullName evidence="5">GGDEF domain-containing protein</fullName>
    </recommendedName>
</protein>
<name>A0A2I0CMD8_9PSED</name>
<evidence type="ECO:0000256" key="2">
    <source>
        <dbReference type="ARBA" id="ARBA00004533"/>
    </source>
</evidence>
<dbReference type="PANTHER" id="PTHR46663">
    <property type="entry name" value="DIGUANYLATE CYCLASE DGCT-RELATED"/>
    <property type="match status" value="1"/>
</dbReference>
<evidence type="ECO:0000313" key="7">
    <source>
        <dbReference type="Proteomes" id="UP000242861"/>
    </source>
</evidence>
<comment type="caution">
    <text evidence="6">The sequence shown here is derived from an EMBL/GenBank/DDBJ whole genome shotgun (WGS) entry which is preliminary data.</text>
</comment>
<dbReference type="RefSeq" id="WP_101194046.1">
    <property type="nucleotide sequence ID" value="NZ_PIYS01000027.1"/>
</dbReference>
<keyword evidence="4" id="KW-0732">Signal</keyword>
<dbReference type="Pfam" id="PF00990">
    <property type="entry name" value="GGDEF"/>
    <property type="match status" value="1"/>
</dbReference>
<dbReference type="InterPro" id="IPR000160">
    <property type="entry name" value="GGDEF_dom"/>
</dbReference>
<dbReference type="FunFam" id="3.30.70.270:FF:000001">
    <property type="entry name" value="Diguanylate cyclase domain protein"/>
    <property type="match status" value="1"/>
</dbReference>
<evidence type="ECO:0000313" key="6">
    <source>
        <dbReference type="EMBL" id="PKF70314.1"/>
    </source>
</evidence>
<dbReference type="AlphaFoldDB" id="A0A2I0CMD8"/>
<keyword evidence="3" id="KW-0812">Transmembrane</keyword>
<comment type="cofactor">
    <cofactor evidence="1">
        <name>Mg(2+)</name>
        <dbReference type="ChEBI" id="CHEBI:18420"/>
    </cofactor>
</comment>
<dbReference type="Pfam" id="PF07696">
    <property type="entry name" value="7TMR-DISMED2"/>
    <property type="match status" value="1"/>
</dbReference>
<feature type="transmembrane region" description="Helical" evidence="3">
    <location>
        <begin position="248"/>
        <end position="266"/>
    </location>
</feature>
<feature type="chain" id="PRO_5014116601" description="GGDEF domain-containing protein" evidence="4">
    <location>
        <begin position="22"/>
        <end position="624"/>
    </location>
</feature>
<dbReference type="Proteomes" id="UP000242861">
    <property type="component" value="Unassembled WGS sequence"/>
</dbReference>
<proteinExistence type="predicted"/>
<feature type="transmembrane region" description="Helical" evidence="3">
    <location>
        <begin position="278"/>
        <end position="295"/>
    </location>
</feature>
<dbReference type="Gene3D" id="2.60.40.2380">
    <property type="match status" value="1"/>
</dbReference>
<dbReference type="InterPro" id="IPR052163">
    <property type="entry name" value="DGC-Regulatory_Protein"/>
</dbReference>
<dbReference type="SMART" id="SM00267">
    <property type="entry name" value="GGDEF"/>
    <property type="match status" value="1"/>
</dbReference>
<feature type="transmembrane region" description="Helical" evidence="3">
    <location>
        <begin position="301"/>
        <end position="320"/>
    </location>
</feature>
<feature type="domain" description="GGDEF" evidence="5">
    <location>
        <begin position="476"/>
        <end position="610"/>
    </location>
</feature>
<dbReference type="GO" id="GO:0005886">
    <property type="term" value="C:plasma membrane"/>
    <property type="evidence" value="ECO:0007669"/>
    <property type="project" value="UniProtKB-SubCell"/>
</dbReference>
<organism evidence="6 7">
    <name type="scientific">Pseudomonas fluvialis</name>
    <dbReference type="NCBI Taxonomy" id="1793966"/>
    <lineage>
        <taxon>Bacteria</taxon>
        <taxon>Pseudomonadati</taxon>
        <taxon>Pseudomonadota</taxon>
        <taxon>Gammaproteobacteria</taxon>
        <taxon>Pseudomonadales</taxon>
        <taxon>Pseudomonadaceae</taxon>
        <taxon>Pseudomonas</taxon>
    </lineage>
</organism>
<feature type="transmembrane region" description="Helical" evidence="3">
    <location>
        <begin position="359"/>
        <end position="383"/>
    </location>
</feature>
<dbReference type="Gene3D" id="3.30.70.270">
    <property type="match status" value="1"/>
</dbReference>
<dbReference type="PROSITE" id="PS50887">
    <property type="entry name" value="GGDEF"/>
    <property type="match status" value="1"/>
</dbReference>
<feature type="transmembrane region" description="Helical" evidence="3">
    <location>
        <begin position="210"/>
        <end position="236"/>
    </location>
</feature>
<dbReference type="InterPro" id="IPR011622">
    <property type="entry name" value="7TMR_DISM_rcpt_extracell_dom2"/>
</dbReference>
<dbReference type="NCBIfam" id="TIGR00254">
    <property type="entry name" value="GGDEF"/>
    <property type="match status" value="1"/>
</dbReference>
<feature type="transmembrane region" description="Helical" evidence="3">
    <location>
        <begin position="332"/>
        <end position="353"/>
    </location>
</feature>
<accession>A0A2I0CMD8</accession>
<evidence type="ECO:0000256" key="1">
    <source>
        <dbReference type="ARBA" id="ARBA00001946"/>
    </source>
</evidence>